<dbReference type="SUPFAM" id="SSF55874">
    <property type="entry name" value="ATPase domain of HSP90 chaperone/DNA topoisomerase II/histidine kinase"/>
    <property type="match status" value="1"/>
</dbReference>
<evidence type="ECO:0000256" key="4">
    <source>
        <dbReference type="ARBA" id="ARBA00022679"/>
    </source>
</evidence>
<protein>
    <recommendedName>
        <fullName evidence="2">histidine kinase</fullName>
        <ecNumber evidence="2">2.7.13.3</ecNumber>
    </recommendedName>
</protein>
<keyword evidence="7" id="KW-0067">ATP-binding</keyword>
<keyword evidence="9" id="KW-1133">Transmembrane helix</keyword>
<keyword evidence="12" id="KW-1185">Reference proteome</keyword>
<dbReference type="EC" id="2.7.13.3" evidence="2"/>
<proteinExistence type="predicted"/>
<dbReference type="Gene3D" id="1.20.5.1930">
    <property type="match status" value="1"/>
</dbReference>
<feature type="transmembrane region" description="Helical" evidence="9">
    <location>
        <begin position="20"/>
        <end position="37"/>
    </location>
</feature>
<dbReference type="Gene3D" id="3.30.565.10">
    <property type="entry name" value="Histidine kinase-like ATPase, C-terminal domain"/>
    <property type="match status" value="1"/>
</dbReference>
<keyword evidence="4" id="KW-0808">Transferase</keyword>
<evidence type="ECO:0000256" key="8">
    <source>
        <dbReference type="ARBA" id="ARBA00023012"/>
    </source>
</evidence>
<evidence type="ECO:0000256" key="7">
    <source>
        <dbReference type="ARBA" id="ARBA00022840"/>
    </source>
</evidence>
<feature type="domain" description="Signal transduction histidine kinase subgroup 3 dimerisation and phosphoacceptor" evidence="10">
    <location>
        <begin position="185"/>
        <end position="250"/>
    </location>
</feature>
<reference evidence="12" key="1">
    <citation type="journal article" date="2019" name="Int. J. Syst. Evol. Microbiol.">
        <title>The Global Catalogue of Microorganisms (GCM) 10K type strain sequencing project: providing services to taxonomists for standard genome sequencing and annotation.</title>
        <authorList>
            <consortium name="The Broad Institute Genomics Platform"/>
            <consortium name="The Broad Institute Genome Sequencing Center for Infectious Disease"/>
            <person name="Wu L."/>
            <person name="Ma J."/>
        </authorList>
    </citation>
    <scope>NUCLEOTIDE SEQUENCE [LARGE SCALE GENOMIC DNA]</scope>
    <source>
        <strain evidence="12">YIM 94188</strain>
    </source>
</reference>
<dbReference type="PANTHER" id="PTHR24421:SF10">
    <property type="entry name" value="NITRATE_NITRITE SENSOR PROTEIN NARQ"/>
    <property type="match status" value="1"/>
</dbReference>
<dbReference type="InterPro" id="IPR050482">
    <property type="entry name" value="Sensor_HK_TwoCompSys"/>
</dbReference>
<keyword evidence="3" id="KW-0597">Phosphoprotein</keyword>
<evidence type="ECO:0000256" key="3">
    <source>
        <dbReference type="ARBA" id="ARBA00022553"/>
    </source>
</evidence>
<dbReference type="GO" id="GO:0016301">
    <property type="term" value="F:kinase activity"/>
    <property type="evidence" value="ECO:0007669"/>
    <property type="project" value="UniProtKB-KW"/>
</dbReference>
<name>A0ABW0ZFF9_9ACTN</name>
<keyword evidence="5" id="KW-0547">Nucleotide-binding</keyword>
<dbReference type="Proteomes" id="UP001596072">
    <property type="component" value="Unassembled WGS sequence"/>
</dbReference>
<accession>A0ABW0ZFF9</accession>
<evidence type="ECO:0000256" key="2">
    <source>
        <dbReference type="ARBA" id="ARBA00012438"/>
    </source>
</evidence>
<dbReference type="InterPro" id="IPR036890">
    <property type="entry name" value="HATPase_C_sf"/>
</dbReference>
<feature type="transmembrane region" description="Helical" evidence="9">
    <location>
        <begin position="132"/>
        <end position="154"/>
    </location>
</feature>
<feature type="transmembrane region" description="Helical" evidence="9">
    <location>
        <begin position="46"/>
        <end position="64"/>
    </location>
</feature>
<comment type="caution">
    <text evidence="11">The sequence shown here is derived from an EMBL/GenBank/DDBJ whole genome shotgun (WGS) entry which is preliminary data.</text>
</comment>
<dbReference type="RefSeq" id="WP_136436280.1">
    <property type="nucleotide sequence ID" value="NZ_JBHSNS010000001.1"/>
</dbReference>
<keyword evidence="8" id="KW-0902">Two-component regulatory system</keyword>
<sequence length="401" mass="43855">MDGPGTSDYQPPLHWYSHVWRYALSLVIGLVVWVPVIESQVRDRPVLFWLDLVVGLLAFVLVWWRRRWPMTIAVIAVLLTPVSSLAAGPITLAVVSVATRRRWGELITLAVLNLAMTGVYYLIQPVSDSEPWWLITIFTVAAIAASLGWGMFIGSRRELIWTLRQRAETAEAERDLRAAQARSTERARIAREMHDVLAHRISQISMHAGALTFRDDLTADQMRSSVAVIQEKAHEALTDLREVLGVLRDTVGGSPLTGPQPTHRDVPALVEDARAAGAAIEYDDRLATHPTLPDAVGRTVYRVVQEGITNAAKHAPSATLRIHVAGSAEDGVDVQLRNAVGFGPTRTPGAGLGLVGLAERTALRGGWLAHGIEEPGAGTSVPIFVLHVWLPWAADLEEVSR</sequence>
<comment type="catalytic activity">
    <reaction evidence="1">
        <text>ATP + protein L-histidine = ADP + protein N-phospho-L-histidine.</text>
        <dbReference type="EC" id="2.7.13.3"/>
    </reaction>
</comment>
<feature type="transmembrane region" description="Helical" evidence="9">
    <location>
        <begin position="106"/>
        <end position="126"/>
    </location>
</feature>
<evidence type="ECO:0000256" key="6">
    <source>
        <dbReference type="ARBA" id="ARBA00022777"/>
    </source>
</evidence>
<dbReference type="PANTHER" id="PTHR24421">
    <property type="entry name" value="NITRATE/NITRITE SENSOR PROTEIN NARX-RELATED"/>
    <property type="match status" value="1"/>
</dbReference>
<evidence type="ECO:0000256" key="1">
    <source>
        <dbReference type="ARBA" id="ARBA00000085"/>
    </source>
</evidence>
<dbReference type="CDD" id="cd16917">
    <property type="entry name" value="HATPase_UhpB-NarQ-NarX-like"/>
    <property type="match status" value="1"/>
</dbReference>
<evidence type="ECO:0000256" key="5">
    <source>
        <dbReference type="ARBA" id="ARBA00022741"/>
    </source>
</evidence>
<evidence type="ECO:0000259" key="10">
    <source>
        <dbReference type="Pfam" id="PF07730"/>
    </source>
</evidence>
<organism evidence="11 12">
    <name type="scientific">Nocardioides vastitatis</name>
    <dbReference type="NCBI Taxonomy" id="2568655"/>
    <lineage>
        <taxon>Bacteria</taxon>
        <taxon>Bacillati</taxon>
        <taxon>Actinomycetota</taxon>
        <taxon>Actinomycetes</taxon>
        <taxon>Propionibacteriales</taxon>
        <taxon>Nocardioidaceae</taxon>
        <taxon>Nocardioides</taxon>
    </lineage>
</organism>
<evidence type="ECO:0000313" key="11">
    <source>
        <dbReference type="EMBL" id="MFC5727833.1"/>
    </source>
</evidence>
<evidence type="ECO:0000313" key="12">
    <source>
        <dbReference type="Proteomes" id="UP001596072"/>
    </source>
</evidence>
<evidence type="ECO:0000256" key="9">
    <source>
        <dbReference type="SAM" id="Phobius"/>
    </source>
</evidence>
<dbReference type="Pfam" id="PF07730">
    <property type="entry name" value="HisKA_3"/>
    <property type="match status" value="1"/>
</dbReference>
<feature type="transmembrane region" description="Helical" evidence="9">
    <location>
        <begin position="70"/>
        <end position="94"/>
    </location>
</feature>
<keyword evidence="9" id="KW-0812">Transmembrane</keyword>
<dbReference type="InterPro" id="IPR011712">
    <property type="entry name" value="Sig_transdc_His_kin_sub3_dim/P"/>
</dbReference>
<gene>
    <name evidence="11" type="ORF">ACFPQB_02805</name>
</gene>
<keyword evidence="6 11" id="KW-0418">Kinase</keyword>
<keyword evidence="9" id="KW-0472">Membrane</keyword>
<dbReference type="EMBL" id="JBHSNS010000001">
    <property type="protein sequence ID" value="MFC5727833.1"/>
    <property type="molecule type" value="Genomic_DNA"/>
</dbReference>